<evidence type="ECO:0000259" key="2">
    <source>
        <dbReference type="Pfam" id="PF07992"/>
    </source>
</evidence>
<dbReference type="PRINTS" id="PR00411">
    <property type="entry name" value="PNDRDTASEI"/>
</dbReference>
<dbReference type="EMBL" id="LNZH02000125">
    <property type="protein sequence ID" value="OCB90569.1"/>
    <property type="molecule type" value="Genomic_DNA"/>
</dbReference>
<protein>
    <submittedName>
        <fullName evidence="3">FAD/NAD-binding domain-containing protein</fullName>
    </submittedName>
</protein>
<name>A0A9Q5I2Z9_SANBA</name>
<dbReference type="Proteomes" id="UP000757232">
    <property type="component" value="Unassembled WGS sequence"/>
</dbReference>
<accession>A0A9Q5I2Z9</accession>
<dbReference type="SUPFAM" id="SSF51905">
    <property type="entry name" value="FAD/NAD(P)-binding domain"/>
    <property type="match status" value="1"/>
</dbReference>
<keyword evidence="4" id="KW-1185">Reference proteome</keyword>
<evidence type="ECO:0000313" key="3">
    <source>
        <dbReference type="EMBL" id="OCB90569.1"/>
    </source>
</evidence>
<dbReference type="Pfam" id="PF07992">
    <property type="entry name" value="Pyr_redox_2"/>
    <property type="match status" value="1"/>
</dbReference>
<dbReference type="GO" id="GO:0050660">
    <property type="term" value="F:flavin adenine dinucleotide binding"/>
    <property type="evidence" value="ECO:0007669"/>
    <property type="project" value="TreeGrafter"/>
</dbReference>
<dbReference type="PRINTS" id="PR00368">
    <property type="entry name" value="FADPNR"/>
</dbReference>
<evidence type="ECO:0000256" key="1">
    <source>
        <dbReference type="SAM" id="MobiDB-lite"/>
    </source>
</evidence>
<proteinExistence type="predicted"/>
<sequence length="518" mass="56969">MDMQNVIVLGGSYAGARAAHLLGQGLGSRFRVIMIDRNSHANHLYVFPRFAVLPGHEHKAFVPYKRIFNPPSASSADLPPPPHVVLHAKLIGFSQHDVTIDRTFPELGFHSPVIPFRYAVYALGNRLPAPIDLWSPEESAIAAQREVGKAEDADVTVEPAQNEYGGTKQEAMVWLKRCQDRIRAADSILCIGGGALGIQFATDIKSLYPEKQITLLHSRHRLLPRFEYDLHCEVLKTLEDLRIDLILGERLDLSSTLPEAAKFNESGQRVVRTEKGREVAANILLLCTGQIPNTDLLAEMSPQSVDPKSKLAYVLPTMQLGIIPPAPDLDTSSTSVRDSSLPSELDLNQLRLQEKSPSNTLESEYTSEIPAQAIDEEGELEILPETPFPHIFAVGDCADAFGAIKAGHTAYWQAEVAARNIIRLARTEAESEDVFAPESGDANSEASQEPKEPESLELESYTPGLPAIKVSLGIGRTAAYQFNGMVGRKDTPESDDLDAPLVWSFFGMQDVKPEEMYD</sequence>
<dbReference type="InterPro" id="IPR023753">
    <property type="entry name" value="FAD/NAD-binding_dom"/>
</dbReference>
<dbReference type="GO" id="GO:0005737">
    <property type="term" value="C:cytoplasm"/>
    <property type="evidence" value="ECO:0007669"/>
    <property type="project" value="TreeGrafter"/>
</dbReference>
<comment type="caution">
    <text evidence="3">The sequence shown here is derived from an EMBL/GenBank/DDBJ whole genome shotgun (WGS) entry which is preliminary data.</text>
</comment>
<dbReference type="PANTHER" id="PTHR43735">
    <property type="entry name" value="APOPTOSIS-INDUCING FACTOR 1"/>
    <property type="match status" value="1"/>
</dbReference>
<feature type="domain" description="FAD/NAD(P)-binding" evidence="2">
    <location>
        <begin position="5"/>
        <end position="299"/>
    </location>
</feature>
<dbReference type="OrthoDB" id="202203at2759"/>
<dbReference type="InterPro" id="IPR036188">
    <property type="entry name" value="FAD/NAD-bd_sf"/>
</dbReference>
<feature type="region of interest" description="Disordered" evidence="1">
    <location>
        <begin position="431"/>
        <end position="460"/>
    </location>
</feature>
<dbReference type="GO" id="GO:0004174">
    <property type="term" value="F:electron-transferring-flavoprotein dehydrogenase activity"/>
    <property type="evidence" value="ECO:0007669"/>
    <property type="project" value="TreeGrafter"/>
</dbReference>
<reference evidence="3" key="1">
    <citation type="submission" date="2016-06" db="EMBL/GenBank/DDBJ databases">
        <title>Draft Genome sequence of the fungus Inonotus baumii.</title>
        <authorList>
            <person name="Zhu H."/>
            <person name="Lin W."/>
        </authorList>
    </citation>
    <scope>NUCLEOTIDE SEQUENCE</scope>
    <source>
        <strain evidence="3">821</strain>
    </source>
</reference>
<gene>
    <name evidence="3" type="ORF">A7U60_g2186</name>
</gene>
<dbReference type="AlphaFoldDB" id="A0A9Q5I2Z9"/>
<evidence type="ECO:0000313" key="4">
    <source>
        <dbReference type="Proteomes" id="UP000757232"/>
    </source>
</evidence>
<dbReference type="Gene3D" id="3.50.50.60">
    <property type="entry name" value="FAD/NAD(P)-binding domain"/>
    <property type="match status" value="3"/>
</dbReference>
<organism evidence="3 4">
    <name type="scientific">Sanghuangporus baumii</name>
    <name type="common">Phellinus baumii</name>
    <dbReference type="NCBI Taxonomy" id="108892"/>
    <lineage>
        <taxon>Eukaryota</taxon>
        <taxon>Fungi</taxon>
        <taxon>Dikarya</taxon>
        <taxon>Basidiomycota</taxon>
        <taxon>Agaricomycotina</taxon>
        <taxon>Agaricomycetes</taxon>
        <taxon>Hymenochaetales</taxon>
        <taxon>Hymenochaetaceae</taxon>
        <taxon>Sanghuangporus</taxon>
    </lineage>
</organism>
<dbReference type="PANTHER" id="PTHR43735:SF2">
    <property type="entry name" value="FE-REGULATED PROTEIN 8"/>
    <property type="match status" value="1"/>
</dbReference>